<evidence type="ECO:0000313" key="1">
    <source>
        <dbReference type="EMBL" id="SHI77705.1"/>
    </source>
</evidence>
<evidence type="ECO:0008006" key="3">
    <source>
        <dbReference type="Google" id="ProtNLM"/>
    </source>
</evidence>
<evidence type="ECO:0000313" key="2">
    <source>
        <dbReference type="Proteomes" id="UP000324781"/>
    </source>
</evidence>
<sequence>MVDENGKVIYMTEHENFPKMIEFMQKLMNEGLLDRDWAVNNTTTVNEKLSSGKAIIACSNRTGTLVTTPVMMESLGLDWDDLAYIGALYGNDGTCTYMRTEAINQVTCILKNAKHPEHVINWINIKQQNQLYLNIGVEGVHFTYDENGEINPINPIFSEERGNSFWYLNSTDEEAFAKQWPARVRKSQAMWEPFDAVTNYANKHTPEIFVPNTFAFMPSLENYAKYNQSLFKSTSDFVLQLMAGTKKLSDMPTFMKDWQNNGGDKVRAEMQAWYDEFYGK</sequence>
<dbReference type="EMBL" id="FQZP01000009">
    <property type="protein sequence ID" value="SHI77705.1"/>
    <property type="molecule type" value="Genomic_DNA"/>
</dbReference>
<accession>A0A1M6DX05</accession>
<dbReference type="SUPFAM" id="SSF53850">
    <property type="entry name" value="Periplasmic binding protein-like II"/>
    <property type="match status" value="1"/>
</dbReference>
<name>A0A1M6DX05_9FIRM</name>
<dbReference type="Gene3D" id="3.40.190.10">
    <property type="entry name" value="Periplasmic binding protein-like II"/>
    <property type="match status" value="2"/>
</dbReference>
<reference evidence="1 2" key="1">
    <citation type="submission" date="2016-11" db="EMBL/GenBank/DDBJ databases">
        <authorList>
            <person name="Varghese N."/>
            <person name="Submissions S."/>
        </authorList>
    </citation>
    <scope>NUCLEOTIDE SEQUENCE [LARGE SCALE GENOMIC DNA]</scope>
    <source>
        <strain evidence="1 2">DSM 19027</strain>
    </source>
</reference>
<dbReference type="Proteomes" id="UP000324781">
    <property type="component" value="Unassembled WGS sequence"/>
</dbReference>
<protein>
    <recommendedName>
        <fullName evidence="3">Extracellular solute-binding protein</fullName>
    </recommendedName>
</protein>
<organism evidence="1 2">
    <name type="scientific">Thermoclostridium caenicola</name>
    <dbReference type="NCBI Taxonomy" id="659425"/>
    <lineage>
        <taxon>Bacteria</taxon>
        <taxon>Bacillati</taxon>
        <taxon>Bacillota</taxon>
        <taxon>Clostridia</taxon>
        <taxon>Eubacteriales</taxon>
        <taxon>Oscillospiraceae</taxon>
        <taxon>Thermoclostridium</taxon>
    </lineage>
</organism>
<gene>
    <name evidence="1" type="ORF">SAMN05444373_100925</name>
</gene>
<proteinExistence type="predicted"/>
<keyword evidence="2" id="KW-1185">Reference proteome</keyword>
<dbReference type="AlphaFoldDB" id="A0A1M6DX05"/>